<feature type="compositionally biased region" description="Low complexity" evidence="1">
    <location>
        <begin position="27"/>
        <end position="37"/>
    </location>
</feature>
<gene>
    <name evidence="2" type="ORF">GCM10009767_13200</name>
</gene>
<feature type="region of interest" description="Disordered" evidence="1">
    <location>
        <begin position="1"/>
        <end position="115"/>
    </location>
</feature>
<proteinExistence type="predicted"/>
<evidence type="ECO:0000313" key="2">
    <source>
        <dbReference type="EMBL" id="GAA1755245.1"/>
    </source>
</evidence>
<comment type="caution">
    <text evidence="2">The sequence shown here is derived from an EMBL/GenBank/DDBJ whole genome shotgun (WGS) entry which is preliminary data.</text>
</comment>
<feature type="compositionally biased region" description="Basic residues" evidence="1">
    <location>
        <begin position="59"/>
        <end position="69"/>
    </location>
</feature>
<name>A0ABP4WI07_9MICC</name>
<reference evidence="3" key="1">
    <citation type="journal article" date="2019" name="Int. J. Syst. Evol. Microbiol.">
        <title>The Global Catalogue of Microorganisms (GCM) 10K type strain sequencing project: providing services to taxonomists for standard genome sequencing and annotation.</title>
        <authorList>
            <consortium name="The Broad Institute Genomics Platform"/>
            <consortium name="The Broad Institute Genome Sequencing Center for Infectious Disease"/>
            <person name="Wu L."/>
            <person name="Ma J."/>
        </authorList>
    </citation>
    <scope>NUCLEOTIDE SEQUENCE [LARGE SCALE GENOMIC DNA]</scope>
    <source>
        <strain evidence="3">JCM 14735</strain>
    </source>
</reference>
<dbReference type="Proteomes" id="UP001501204">
    <property type="component" value="Unassembled WGS sequence"/>
</dbReference>
<sequence>MAASLARLCPQTSAVDRGRSEQGSTFPAPAAIGAPAPSRRGSGRHRERCGSAVPEATIRARRAGHRCGPARRPENPLRAAVPRGPGEPVPQRMPLRRRATTAEPTTASTPAPATA</sequence>
<organism evidence="2 3">
    <name type="scientific">Kocuria aegyptia</name>
    <dbReference type="NCBI Taxonomy" id="330943"/>
    <lineage>
        <taxon>Bacteria</taxon>
        <taxon>Bacillati</taxon>
        <taxon>Actinomycetota</taxon>
        <taxon>Actinomycetes</taxon>
        <taxon>Micrococcales</taxon>
        <taxon>Micrococcaceae</taxon>
        <taxon>Kocuria</taxon>
    </lineage>
</organism>
<keyword evidence="3" id="KW-1185">Reference proteome</keyword>
<feature type="compositionally biased region" description="Low complexity" evidence="1">
    <location>
        <begin position="101"/>
        <end position="115"/>
    </location>
</feature>
<dbReference type="EMBL" id="BAAAOA010000015">
    <property type="protein sequence ID" value="GAA1755245.1"/>
    <property type="molecule type" value="Genomic_DNA"/>
</dbReference>
<evidence type="ECO:0000313" key="3">
    <source>
        <dbReference type="Proteomes" id="UP001501204"/>
    </source>
</evidence>
<protein>
    <submittedName>
        <fullName evidence="2">Uncharacterized protein</fullName>
    </submittedName>
</protein>
<accession>A0ABP4WI07</accession>
<evidence type="ECO:0000256" key="1">
    <source>
        <dbReference type="SAM" id="MobiDB-lite"/>
    </source>
</evidence>